<dbReference type="SMART" id="SM00768">
    <property type="entry name" value="X8"/>
    <property type="match status" value="1"/>
</dbReference>
<keyword evidence="6" id="KW-1015">Disulfide bond</keyword>
<dbReference type="Proteomes" id="UP000288805">
    <property type="component" value="Unassembled WGS sequence"/>
</dbReference>
<evidence type="ECO:0000256" key="2">
    <source>
        <dbReference type="ARBA" id="ARBA00022475"/>
    </source>
</evidence>
<dbReference type="GO" id="GO:0005886">
    <property type="term" value="C:plasma membrane"/>
    <property type="evidence" value="ECO:0007669"/>
    <property type="project" value="UniProtKB-SubCell"/>
</dbReference>
<proteinExistence type="predicted"/>
<keyword evidence="7" id="KW-0325">Glycoprotein</keyword>
<organism evidence="12 13">
    <name type="scientific">Vitis vinifera</name>
    <name type="common">Grape</name>
    <dbReference type="NCBI Taxonomy" id="29760"/>
    <lineage>
        <taxon>Eukaryota</taxon>
        <taxon>Viridiplantae</taxon>
        <taxon>Streptophyta</taxon>
        <taxon>Embryophyta</taxon>
        <taxon>Tracheophyta</taxon>
        <taxon>Spermatophyta</taxon>
        <taxon>Magnoliopsida</taxon>
        <taxon>eudicotyledons</taxon>
        <taxon>Gunneridae</taxon>
        <taxon>Pentapetalae</taxon>
        <taxon>rosids</taxon>
        <taxon>Vitales</taxon>
        <taxon>Vitaceae</taxon>
        <taxon>Viteae</taxon>
        <taxon>Vitis</taxon>
    </lineage>
</organism>
<reference evidence="12 13" key="1">
    <citation type="journal article" date="2018" name="PLoS Genet.">
        <title>Population sequencing reveals clonal diversity and ancestral inbreeding in the grapevine cultivar Chardonnay.</title>
        <authorList>
            <person name="Roach M.J."/>
            <person name="Johnson D.L."/>
            <person name="Bohlmann J."/>
            <person name="van Vuuren H.J."/>
            <person name="Jones S.J."/>
            <person name="Pretorius I.S."/>
            <person name="Schmidt S.A."/>
            <person name="Borneman A.R."/>
        </authorList>
    </citation>
    <scope>NUCLEOTIDE SEQUENCE [LARGE SCALE GENOMIC DNA]</scope>
    <source>
        <strain evidence="13">cv. Chardonnay</strain>
        <tissue evidence="12">Leaf</tissue>
    </source>
</reference>
<gene>
    <name evidence="12" type="primary">VvCHDp000610_4</name>
    <name evidence="12" type="ORF">CK203_043708</name>
</gene>
<keyword evidence="5" id="KW-0472">Membrane</keyword>
<feature type="region of interest" description="Disordered" evidence="9">
    <location>
        <begin position="523"/>
        <end position="585"/>
    </location>
</feature>
<comment type="subcellular location">
    <subcellularLocation>
        <location evidence="1">Cell membrane</location>
        <topology evidence="1">Lipid-anchor</topology>
        <topology evidence="1">GPI-anchor</topology>
    </subcellularLocation>
</comment>
<keyword evidence="2" id="KW-1003">Cell membrane</keyword>
<accession>A0A438GYP8</accession>
<evidence type="ECO:0000256" key="7">
    <source>
        <dbReference type="ARBA" id="ARBA00023180"/>
    </source>
</evidence>
<dbReference type="Gene3D" id="3.20.20.80">
    <property type="entry name" value="Glycosidases"/>
    <property type="match status" value="1"/>
</dbReference>
<evidence type="ECO:0000256" key="4">
    <source>
        <dbReference type="ARBA" id="ARBA00022729"/>
    </source>
</evidence>
<sequence>MAGEASKCLLFLLLLSVLAFYSSATLVGFSFDARRSRGASSATKTVSFLKQNKVSASQIRVFVADHKVLNSLFNTGVSVDLYLNETRVESLRDSTPSSISWLKTHLLTFLPHVNIQSVIASSVSSELPGKNELPRVLSTLISTHSILSSFHLSSEVKVSVAFSLKFLENLDGKHERDLRRIFHFIKKTRSFVIVEASVDGELSMGDQFVQAMIKRATHANAVLPCSDVPMMLTVKSPAAPSGIEVAAFTDKISKSLENNTEIIGKISGLYAEVSDMEEFNQKELKREEEQLFPSSRRELLNNFHLKTTLHDAFDPPTTTFPTNPVTIPLDNPTPTIVTVPSTSPVTITPPNPDATPVTVPSTTPITIPPTNPLNSPVPVTSPVTTPITVPGAQPITNPVTTYPAPSGNIPATTPFTSPVMPPATPNSPAAVGQSWCVAKTGAMESALQAALDYACGIGGADCSTIQQGASCYNPNTLQSHASYAFNSYYQKNPTASSCDFGGTAMIVNINPSTGSCVFLSSSSSSSSSSPTPSLPTITSPTTTSSSSWPAISGSGTPPTMLNTSNPASATTTGYGSGSPQGASSSVSASAAHLQPFIGNIILVTSFITAKITLEI</sequence>
<dbReference type="InterPro" id="IPR044788">
    <property type="entry name" value="X8_dom_prot"/>
</dbReference>
<dbReference type="FunFam" id="1.20.58.1040:FF:000001">
    <property type="entry name" value="Glucan endo-1,3-beta-glucosidase 4"/>
    <property type="match status" value="1"/>
</dbReference>
<feature type="chain" id="PRO_5019105016" evidence="10">
    <location>
        <begin position="25"/>
        <end position="615"/>
    </location>
</feature>
<comment type="caution">
    <text evidence="12">The sequence shown here is derived from an EMBL/GenBank/DDBJ whole genome shotgun (WGS) entry which is preliminary data.</text>
</comment>
<keyword evidence="4 10" id="KW-0732">Signal</keyword>
<protein>
    <submittedName>
        <fullName evidence="12">Glucan endo-1,3-beta-glucosidase 1</fullName>
    </submittedName>
</protein>
<evidence type="ECO:0000256" key="8">
    <source>
        <dbReference type="ARBA" id="ARBA00023288"/>
    </source>
</evidence>
<keyword evidence="3" id="KW-0336">GPI-anchor</keyword>
<dbReference type="Pfam" id="PF07983">
    <property type="entry name" value="X8"/>
    <property type="match status" value="1"/>
</dbReference>
<dbReference type="AlphaFoldDB" id="A0A438GYP8"/>
<evidence type="ECO:0000256" key="1">
    <source>
        <dbReference type="ARBA" id="ARBA00004609"/>
    </source>
</evidence>
<evidence type="ECO:0000256" key="3">
    <source>
        <dbReference type="ARBA" id="ARBA00022622"/>
    </source>
</evidence>
<dbReference type="EMBL" id="QGNW01000314">
    <property type="protein sequence ID" value="RVW77372.1"/>
    <property type="molecule type" value="Genomic_DNA"/>
</dbReference>
<dbReference type="InterPro" id="IPR017853">
    <property type="entry name" value="GH"/>
</dbReference>
<evidence type="ECO:0000256" key="10">
    <source>
        <dbReference type="SAM" id="SignalP"/>
    </source>
</evidence>
<evidence type="ECO:0000256" key="5">
    <source>
        <dbReference type="ARBA" id="ARBA00023136"/>
    </source>
</evidence>
<evidence type="ECO:0000313" key="12">
    <source>
        <dbReference type="EMBL" id="RVW77372.1"/>
    </source>
</evidence>
<dbReference type="PANTHER" id="PTHR31044">
    <property type="entry name" value="BETA-1,3 GLUCANASE"/>
    <property type="match status" value="1"/>
</dbReference>
<dbReference type="SUPFAM" id="SSF51445">
    <property type="entry name" value="(Trans)glycosidases"/>
    <property type="match status" value="1"/>
</dbReference>
<name>A0A438GYP8_VITVI</name>
<feature type="compositionally biased region" description="Low complexity" evidence="9">
    <location>
        <begin position="523"/>
        <end position="556"/>
    </location>
</feature>
<dbReference type="PANTHER" id="PTHR31044:SF120">
    <property type="entry name" value="CARBOHYDRATE-BINDING X8 DOMAIN SUPERFAMILY PROTEIN"/>
    <property type="match status" value="1"/>
</dbReference>
<feature type="signal peptide" evidence="10">
    <location>
        <begin position="1"/>
        <end position="24"/>
    </location>
</feature>
<dbReference type="Gene3D" id="1.20.58.1040">
    <property type="match status" value="1"/>
</dbReference>
<dbReference type="GO" id="GO:0009506">
    <property type="term" value="C:plasmodesma"/>
    <property type="evidence" value="ECO:0007669"/>
    <property type="project" value="UniProtKB-ARBA"/>
</dbReference>
<keyword evidence="8" id="KW-0449">Lipoprotein</keyword>
<feature type="domain" description="X8" evidence="11">
    <location>
        <begin position="434"/>
        <end position="518"/>
    </location>
</feature>
<dbReference type="GO" id="GO:0098552">
    <property type="term" value="C:side of membrane"/>
    <property type="evidence" value="ECO:0007669"/>
    <property type="project" value="UniProtKB-KW"/>
</dbReference>
<evidence type="ECO:0000256" key="9">
    <source>
        <dbReference type="SAM" id="MobiDB-lite"/>
    </source>
</evidence>
<evidence type="ECO:0000313" key="13">
    <source>
        <dbReference type="Proteomes" id="UP000288805"/>
    </source>
</evidence>
<dbReference type="InterPro" id="IPR012946">
    <property type="entry name" value="X8"/>
</dbReference>
<evidence type="ECO:0000259" key="11">
    <source>
        <dbReference type="SMART" id="SM00768"/>
    </source>
</evidence>
<evidence type="ECO:0000256" key="6">
    <source>
        <dbReference type="ARBA" id="ARBA00023157"/>
    </source>
</evidence>
<feature type="compositionally biased region" description="Polar residues" evidence="9">
    <location>
        <begin position="557"/>
        <end position="572"/>
    </location>
</feature>